<dbReference type="AlphaFoldDB" id="A0A0F9IU27"/>
<evidence type="ECO:0000313" key="1">
    <source>
        <dbReference type="EMBL" id="KKM60803.1"/>
    </source>
</evidence>
<accession>A0A0F9IU27</accession>
<gene>
    <name evidence="1" type="ORF">LCGC14_1538130</name>
</gene>
<sequence length="55" mass="6220">TSLNEVEASVRVHTNYLVNCKESKGLGRPAELARQIVEAGKAQVERRRERAEVRD</sequence>
<proteinExistence type="predicted"/>
<dbReference type="EMBL" id="LAZR01011606">
    <property type="protein sequence ID" value="KKM60803.1"/>
    <property type="molecule type" value="Genomic_DNA"/>
</dbReference>
<organism evidence="1">
    <name type="scientific">marine sediment metagenome</name>
    <dbReference type="NCBI Taxonomy" id="412755"/>
    <lineage>
        <taxon>unclassified sequences</taxon>
        <taxon>metagenomes</taxon>
        <taxon>ecological metagenomes</taxon>
    </lineage>
</organism>
<protein>
    <submittedName>
        <fullName evidence="1">Uncharacterized protein</fullName>
    </submittedName>
</protein>
<reference evidence="1" key="1">
    <citation type="journal article" date="2015" name="Nature">
        <title>Complex archaea that bridge the gap between prokaryotes and eukaryotes.</title>
        <authorList>
            <person name="Spang A."/>
            <person name="Saw J.H."/>
            <person name="Jorgensen S.L."/>
            <person name="Zaremba-Niedzwiedzka K."/>
            <person name="Martijn J."/>
            <person name="Lind A.E."/>
            <person name="van Eijk R."/>
            <person name="Schleper C."/>
            <person name="Guy L."/>
            <person name="Ettema T.J."/>
        </authorList>
    </citation>
    <scope>NUCLEOTIDE SEQUENCE</scope>
</reference>
<comment type="caution">
    <text evidence="1">The sequence shown here is derived from an EMBL/GenBank/DDBJ whole genome shotgun (WGS) entry which is preliminary data.</text>
</comment>
<name>A0A0F9IU27_9ZZZZ</name>
<feature type="non-terminal residue" evidence="1">
    <location>
        <position position="1"/>
    </location>
</feature>